<evidence type="ECO:0000256" key="7">
    <source>
        <dbReference type="RuleBase" id="RU003835"/>
    </source>
</evidence>
<dbReference type="PROSITE" id="PS01076">
    <property type="entry name" value="ACETATE_KINASE_2"/>
    <property type="match status" value="1"/>
</dbReference>
<dbReference type="InterPro" id="IPR043129">
    <property type="entry name" value="ATPase_NBD"/>
</dbReference>
<feature type="site" description="Transition state stabilizer" evidence="6">
    <location>
        <position position="227"/>
    </location>
</feature>
<sequence>MEQQPGVVLTLNVGSSSLRAAVRDPRALLRLHVRDLHETGGELAAVGPGDRQEHRHLPGGWRAALPAVADALTGRGLDPAVVVHRIVLGSQLLTRPRRADDALLARLHGEVRRAPLHLPRQLAVVDEARRLWPRAVVVLCPDGGFHAGLPDEAVALPLPAGDRATGLRRWGFHGLAVQSVVQTVPDLGDAVVVHLGSGCSVTAVSGGRSRHTTMALSPAGGVPSLTRSGDLDPEVVLQLVEARDGDVAAVRTLLNQQSGVRGLSGGRSDVRALLADGDPAADLALRVWVRDVAMAVAGAVTTLTDWRTVVFSGGIGTGSAEVRERVCARLLPLRPGAAAAPGAPSEQLGAAGVRVLTVPVDEEAVLDGLARQLLDASPARR</sequence>
<evidence type="ECO:0000256" key="4">
    <source>
        <dbReference type="ARBA" id="ARBA00022777"/>
    </source>
</evidence>
<dbReference type="Pfam" id="PF00871">
    <property type="entry name" value="Acetate_kinase"/>
    <property type="match status" value="1"/>
</dbReference>
<evidence type="ECO:0000256" key="2">
    <source>
        <dbReference type="ARBA" id="ARBA00022679"/>
    </source>
</evidence>
<comment type="subunit">
    <text evidence="6">Homodimer.</text>
</comment>
<dbReference type="PANTHER" id="PTHR21060">
    <property type="entry name" value="ACETATE KINASE"/>
    <property type="match status" value="1"/>
</dbReference>
<comment type="function">
    <text evidence="6">Catalyzes the formation of acetyl phosphate from acetate and ATP. Can also catalyze the reverse reaction.</text>
</comment>
<keyword evidence="3 6" id="KW-0547">Nucleotide-binding</keyword>
<dbReference type="HAMAP" id="MF_00020">
    <property type="entry name" value="Acetate_kinase"/>
    <property type="match status" value="1"/>
</dbReference>
<dbReference type="PANTHER" id="PTHR21060:SF15">
    <property type="entry name" value="ACETATE KINASE-RELATED"/>
    <property type="match status" value="1"/>
</dbReference>
<keyword evidence="9" id="KW-1185">Reference proteome</keyword>
<dbReference type="InterPro" id="IPR004372">
    <property type="entry name" value="Ac/propionate_kinase"/>
</dbReference>
<dbReference type="GO" id="GO:0005524">
    <property type="term" value="F:ATP binding"/>
    <property type="evidence" value="ECO:0007669"/>
    <property type="project" value="UniProtKB-KW"/>
</dbReference>
<evidence type="ECO:0000256" key="5">
    <source>
        <dbReference type="ARBA" id="ARBA00022840"/>
    </source>
</evidence>
<dbReference type="Gene3D" id="3.30.420.40">
    <property type="match status" value="2"/>
</dbReference>
<feature type="site" description="Transition state stabilizer" evidence="6">
    <location>
        <position position="173"/>
    </location>
</feature>
<comment type="caution">
    <text evidence="6">Lacks conserved residue(s) required for the propagation of feature annotation.</text>
</comment>
<comment type="catalytic activity">
    <reaction evidence="6">
        <text>acetate + ATP = acetyl phosphate + ADP</text>
        <dbReference type="Rhea" id="RHEA:11352"/>
        <dbReference type="ChEBI" id="CHEBI:22191"/>
        <dbReference type="ChEBI" id="CHEBI:30089"/>
        <dbReference type="ChEBI" id="CHEBI:30616"/>
        <dbReference type="ChEBI" id="CHEBI:456216"/>
        <dbReference type="EC" id="2.7.2.1"/>
    </reaction>
</comment>
<comment type="subcellular location">
    <subcellularLocation>
        <location evidence="6">Cytoplasm</location>
    </subcellularLocation>
</comment>
<feature type="binding site" evidence="6">
    <location>
        <position position="362"/>
    </location>
    <ligand>
        <name>Mg(2+)</name>
        <dbReference type="ChEBI" id="CHEBI:18420"/>
    </ligand>
</feature>
<evidence type="ECO:0000313" key="8">
    <source>
        <dbReference type="EMBL" id="TWH73118.1"/>
    </source>
</evidence>
<keyword evidence="6" id="KW-0479">Metal-binding</keyword>
<dbReference type="RefSeq" id="WP_153361186.1">
    <property type="nucleotide sequence ID" value="NZ_JABGDC010000117.1"/>
</dbReference>
<feature type="binding site" evidence="6">
    <location>
        <begin position="269"/>
        <end position="271"/>
    </location>
    <ligand>
        <name>ATP</name>
        <dbReference type="ChEBI" id="CHEBI:30616"/>
    </ligand>
</feature>
<dbReference type="InterPro" id="IPR000890">
    <property type="entry name" value="Aliphatic_acid_kin_short-chain"/>
</dbReference>
<proteinExistence type="inferred from homology"/>
<evidence type="ECO:0000256" key="6">
    <source>
        <dbReference type="HAMAP-Rule" id="MF_00020"/>
    </source>
</evidence>
<reference evidence="8 9" key="1">
    <citation type="submission" date="2019-07" db="EMBL/GenBank/DDBJ databases">
        <title>R&amp;d 2014.</title>
        <authorList>
            <person name="Klenk H.-P."/>
        </authorList>
    </citation>
    <scope>NUCLEOTIDE SEQUENCE [LARGE SCALE GENOMIC DNA]</scope>
    <source>
        <strain evidence="8 9">DSM 45764</strain>
    </source>
</reference>
<feature type="active site" description="Proton donor/acceptor" evidence="6">
    <location>
        <position position="142"/>
    </location>
</feature>
<keyword evidence="2 6" id="KW-0808">Transferase</keyword>
<dbReference type="GO" id="GO:0008776">
    <property type="term" value="F:acetate kinase activity"/>
    <property type="evidence" value="ECO:0007669"/>
    <property type="project" value="UniProtKB-UniRule"/>
</dbReference>
<dbReference type="InterPro" id="IPR023865">
    <property type="entry name" value="Aliphatic_acid_kinase_CS"/>
</dbReference>
<dbReference type="AlphaFoldDB" id="A0A562IQC2"/>
<comment type="pathway">
    <text evidence="6">Metabolic intermediate biosynthesis; acetyl-CoA biosynthesis; acetyl-CoA from acetate: step 1/2.</text>
</comment>
<dbReference type="Proteomes" id="UP000321490">
    <property type="component" value="Unassembled WGS sequence"/>
</dbReference>
<keyword evidence="4 6" id="KW-0418">Kinase</keyword>
<dbReference type="GO" id="GO:0006085">
    <property type="term" value="P:acetyl-CoA biosynthetic process"/>
    <property type="evidence" value="ECO:0007669"/>
    <property type="project" value="UniProtKB-UniRule"/>
</dbReference>
<feature type="binding site" evidence="6">
    <location>
        <position position="85"/>
    </location>
    <ligand>
        <name>substrate</name>
    </ligand>
</feature>
<protein>
    <recommendedName>
        <fullName evidence="6">Acetate kinase</fullName>
        <ecNumber evidence="6">2.7.2.1</ecNumber>
    </recommendedName>
    <alternativeName>
        <fullName evidence="6">Acetokinase</fullName>
    </alternativeName>
</protein>
<accession>A0A562IQC2</accession>
<dbReference type="PRINTS" id="PR00471">
    <property type="entry name" value="ACETATEKNASE"/>
</dbReference>
<feature type="binding site" evidence="6">
    <location>
        <begin position="194"/>
        <end position="198"/>
    </location>
    <ligand>
        <name>ATP</name>
        <dbReference type="ChEBI" id="CHEBI:30616"/>
    </ligand>
</feature>
<dbReference type="GO" id="GO:0006083">
    <property type="term" value="P:acetate metabolic process"/>
    <property type="evidence" value="ECO:0007669"/>
    <property type="project" value="TreeGrafter"/>
</dbReference>
<keyword evidence="5 6" id="KW-0067">ATP-binding</keyword>
<name>A0A562IQC2_9ACTN</name>
<keyword evidence="6" id="KW-0460">Magnesium</keyword>
<comment type="cofactor">
    <cofactor evidence="6">
        <name>Mg(2+)</name>
        <dbReference type="ChEBI" id="CHEBI:18420"/>
    </cofactor>
    <cofactor evidence="6">
        <name>Mn(2+)</name>
        <dbReference type="ChEBI" id="CHEBI:29035"/>
    </cofactor>
    <text evidence="6">Mg(2+). Can also accept Mn(2+).</text>
</comment>
<evidence type="ECO:0000313" key="9">
    <source>
        <dbReference type="Proteomes" id="UP000321490"/>
    </source>
</evidence>
<organism evidence="8 9">
    <name type="scientific">Modestobacter roseus</name>
    <dbReference type="NCBI Taxonomy" id="1181884"/>
    <lineage>
        <taxon>Bacteria</taxon>
        <taxon>Bacillati</taxon>
        <taxon>Actinomycetota</taxon>
        <taxon>Actinomycetes</taxon>
        <taxon>Geodermatophilales</taxon>
        <taxon>Geodermatophilaceae</taxon>
        <taxon>Modestobacter</taxon>
    </lineage>
</organism>
<dbReference type="GO" id="GO:0005737">
    <property type="term" value="C:cytoplasm"/>
    <property type="evidence" value="ECO:0007669"/>
    <property type="project" value="UniProtKB-SubCell"/>
</dbReference>
<evidence type="ECO:0000256" key="1">
    <source>
        <dbReference type="ARBA" id="ARBA00008748"/>
    </source>
</evidence>
<dbReference type="UniPathway" id="UPA00340">
    <property type="reaction ID" value="UER00458"/>
</dbReference>
<dbReference type="GO" id="GO:0000287">
    <property type="term" value="F:magnesium ion binding"/>
    <property type="evidence" value="ECO:0007669"/>
    <property type="project" value="UniProtKB-UniRule"/>
</dbReference>
<gene>
    <name evidence="6" type="primary">ackA</name>
    <name evidence="8" type="ORF">JD78_01641</name>
</gene>
<dbReference type="SUPFAM" id="SSF53067">
    <property type="entry name" value="Actin-like ATPase domain"/>
    <property type="match status" value="2"/>
</dbReference>
<dbReference type="OrthoDB" id="9802453at2"/>
<keyword evidence="6" id="KW-0963">Cytoplasm</keyword>
<feature type="binding site" evidence="6">
    <location>
        <position position="12"/>
    </location>
    <ligand>
        <name>Mg(2+)</name>
        <dbReference type="ChEBI" id="CHEBI:18420"/>
    </ligand>
</feature>
<comment type="similarity">
    <text evidence="1 6 7">Belongs to the acetokinase family.</text>
</comment>
<dbReference type="EC" id="2.7.2.1" evidence="6"/>
<comment type="caution">
    <text evidence="8">The sequence shown here is derived from an EMBL/GenBank/DDBJ whole genome shotgun (WGS) entry which is preliminary data.</text>
</comment>
<evidence type="ECO:0000256" key="3">
    <source>
        <dbReference type="ARBA" id="ARBA00022741"/>
    </source>
</evidence>
<dbReference type="EMBL" id="VLKF01000001">
    <property type="protein sequence ID" value="TWH73118.1"/>
    <property type="molecule type" value="Genomic_DNA"/>
</dbReference>